<dbReference type="InterPro" id="IPR010288">
    <property type="entry name" value="EcsB_ABC"/>
</dbReference>
<feature type="transmembrane region" description="Helical" evidence="1">
    <location>
        <begin position="382"/>
        <end position="400"/>
    </location>
</feature>
<reference evidence="3" key="1">
    <citation type="journal article" date="2019" name="Int. J. Syst. Evol. Microbiol.">
        <title>The Global Catalogue of Microorganisms (GCM) 10K type strain sequencing project: providing services to taxonomists for standard genome sequencing and annotation.</title>
        <authorList>
            <consortium name="The Broad Institute Genomics Platform"/>
            <consortium name="The Broad Institute Genome Sequencing Center for Infectious Disease"/>
            <person name="Wu L."/>
            <person name="Ma J."/>
        </authorList>
    </citation>
    <scope>NUCLEOTIDE SEQUENCE [LARGE SCALE GENOMIC DNA]</scope>
    <source>
        <strain evidence="3">JCM 12389</strain>
    </source>
</reference>
<comment type="caution">
    <text evidence="2">The sequence shown here is derived from an EMBL/GenBank/DDBJ whole genome shotgun (WGS) entry which is preliminary data.</text>
</comment>
<feature type="transmembrane region" description="Helical" evidence="1">
    <location>
        <begin position="25"/>
        <end position="46"/>
    </location>
</feature>
<feature type="transmembrane region" description="Helical" evidence="1">
    <location>
        <begin position="102"/>
        <end position="121"/>
    </location>
</feature>
<keyword evidence="1" id="KW-1133">Transmembrane helix</keyword>
<feature type="transmembrane region" description="Helical" evidence="1">
    <location>
        <begin position="356"/>
        <end position="376"/>
    </location>
</feature>
<dbReference type="Proteomes" id="UP001500880">
    <property type="component" value="Unassembled WGS sequence"/>
</dbReference>
<sequence>MFDANELWKKRLGAHLKETGRYMRLIFNDHLAFALLFFIAAFAYFYQQWLENLPENFPVAWIMGIVLGLLVTHSQVRTLLQEADTVFLLPAEHKMGSYFRKAFWYSFFTQLYSLALGYAALSPLYLTAYSDRGGEWLIYLAVILIILKVWNLLLGWWLLKERDVQYRWMDTILRAVLNILIVCFFIQGDAILYVSMMTIILTGYFLLLYQVYRKKQGVAWDLLIEKEEASMQAFYRLANMFTDVPHLKKKAKKRHSLVRMLIQPVPFEQRETFTYLYRITFVRSSDYLGMYVRLLLIAAFFIFWIPIIWFKLVFALLFIYLSGFQLITLWNHHKTIDWLDLYPIPKEVRKRSLQQFLRFVMLIKTFILGFLMLWAASWQEMILFWALGGLFTLIFVNTYVKSRLERKRTI</sequence>
<organism evidence="2 3">
    <name type="scientific">Salinibacillus aidingensis</name>
    <dbReference type="NCBI Taxonomy" id="237684"/>
    <lineage>
        <taxon>Bacteria</taxon>
        <taxon>Bacillati</taxon>
        <taxon>Bacillota</taxon>
        <taxon>Bacilli</taxon>
        <taxon>Bacillales</taxon>
        <taxon>Bacillaceae</taxon>
        <taxon>Salinibacillus</taxon>
    </lineage>
</organism>
<feature type="transmembrane region" description="Helical" evidence="1">
    <location>
        <begin position="193"/>
        <end position="212"/>
    </location>
</feature>
<evidence type="ECO:0000313" key="2">
    <source>
        <dbReference type="EMBL" id="GAA0490827.1"/>
    </source>
</evidence>
<accession>A0ABP3L2G0</accession>
<proteinExistence type="predicted"/>
<dbReference type="Pfam" id="PF05975">
    <property type="entry name" value="EcsB"/>
    <property type="match status" value="1"/>
</dbReference>
<feature type="transmembrane region" description="Helical" evidence="1">
    <location>
        <begin position="171"/>
        <end position="187"/>
    </location>
</feature>
<feature type="transmembrane region" description="Helical" evidence="1">
    <location>
        <begin position="58"/>
        <end position="76"/>
    </location>
</feature>
<feature type="transmembrane region" description="Helical" evidence="1">
    <location>
        <begin position="136"/>
        <end position="159"/>
    </location>
</feature>
<keyword evidence="1" id="KW-0472">Membrane</keyword>
<dbReference type="PIRSF" id="PIRSF037259">
    <property type="entry name" value="EcsB_ABC"/>
    <property type="match status" value="1"/>
</dbReference>
<keyword evidence="3" id="KW-1185">Reference proteome</keyword>
<feature type="transmembrane region" description="Helical" evidence="1">
    <location>
        <begin position="288"/>
        <end position="307"/>
    </location>
</feature>
<dbReference type="EMBL" id="BAAADO010000003">
    <property type="protein sequence ID" value="GAA0490827.1"/>
    <property type="molecule type" value="Genomic_DNA"/>
</dbReference>
<gene>
    <name evidence="2" type="primary">ecsB</name>
    <name evidence="2" type="ORF">GCM10008986_16080</name>
</gene>
<evidence type="ECO:0000313" key="3">
    <source>
        <dbReference type="Proteomes" id="UP001500880"/>
    </source>
</evidence>
<keyword evidence="1" id="KW-0812">Transmembrane</keyword>
<protein>
    <submittedName>
        <fullName evidence="2">ABC transporter permease EcsB</fullName>
    </submittedName>
</protein>
<name>A0ABP3L2G0_9BACI</name>
<dbReference type="RefSeq" id="WP_343839622.1">
    <property type="nucleotide sequence ID" value="NZ_BAAADO010000003.1"/>
</dbReference>
<evidence type="ECO:0000256" key="1">
    <source>
        <dbReference type="SAM" id="Phobius"/>
    </source>
</evidence>
<feature type="transmembrane region" description="Helical" evidence="1">
    <location>
        <begin position="313"/>
        <end position="330"/>
    </location>
</feature>